<evidence type="ECO:0000259" key="2">
    <source>
        <dbReference type="Pfam" id="PF06221"/>
    </source>
</evidence>
<feature type="compositionally biased region" description="Low complexity" evidence="1">
    <location>
        <begin position="344"/>
        <end position="373"/>
    </location>
</feature>
<dbReference type="VEuPathDB" id="ToxoDB:CSUI_003051"/>
<dbReference type="GO" id="GO:0072344">
    <property type="term" value="P:rescue of stalled ribosome"/>
    <property type="evidence" value="ECO:0007669"/>
    <property type="project" value="InterPro"/>
</dbReference>
<accession>A0A2C6L2C4</accession>
<feature type="non-terminal residue" evidence="3">
    <location>
        <position position="568"/>
    </location>
</feature>
<feature type="compositionally biased region" description="Basic and acidic residues" evidence="1">
    <location>
        <begin position="230"/>
        <end position="239"/>
    </location>
</feature>
<dbReference type="GO" id="GO:0008270">
    <property type="term" value="F:zinc ion binding"/>
    <property type="evidence" value="ECO:0007669"/>
    <property type="project" value="InterPro"/>
</dbReference>
<reference evidence="3 4" key="1">
    <citation type="journal article" date="2017" name="Int. J. Parasitol.">
        <title>The genome of the protozoan parasite Cystoisospora suis and a reverse vaccinology approach to identify vaccine candidates.</title>
        <authorList>
            <person name="Palmieri N."/>
            <person name="Shrestha A."/>
            <person name="Ruttkowski B."/>
            <person name="Beck T."/>
            <person name="Vogl C."/>
            <person name="Tomley F."/>
            <person name="Blake D.P."/>
            <person name="Joachim A."/>
        </authorList>
    </citation>
    <scope>NUCLEOTIDE SEQUENCE [LARGE SCALE GENOMIC DNA]</scope>
    <source>
        <strain evidence="3 4">Wien I</strain>
    </source>
</reference>
<feature type="compositionally biased region" description="Polar residues" evidence="1">
    <location>
        <begin position="215"/>
        <end position="229"/>
    </location>
</feature>
<sequence>MEPYHLHSLSNSSSSSFSLPSDLRSWACNELRVLCGDSEDLDASLIDEFLSFISLSPSSLAPSSTHLAESRQHAAEGRTRQSEREDDDGEEEEQEEEEERKREEEVKDLASFIECLVAPLRHDFSPHVQAEISSFSSLFSSRLRSAYQAHLSSRESPRKPLLASSSSSSSSSPPRSPPSPHVSGAEKNDKRSISLDRRELAVNQEEEEDLKEGEVSSSSSPLRVTVTSPKEQESAGEMHTKKKKNNAPSDDGERGREQKGDVREEREEESIFEKVVERNERRSPESLGEKRKDKKGRDDERKEEERNMRVSSDSKEGVRDVHQPSAVYTPQVHKKPSSSVYHYSSPRNSPNPSSRDPFLSPSADSSSSCSSSHLPEKEEPSSPSSSFAFPHTAAQNDYLHGYHTPLEEKREESPLSGPEAETLVVKKKKKRRPAVTLDSFGISNIPYHTPQTSSSRNRDTSSQDDLPASSSSSSAITATRRKKQAKKFSIYSLEGDVYRRKRSHRENSQSSSSSLGVRCICLCMGTEHGVYGSCLYCGKVACEMEGGRDCLFCGNAIKVYSSQFQKGA</sequence>
<feature type="compositionally biased region" description="Basic and acidic residues" evidence="1">
    <location>
        <begin position="184"/>
        <end position="200"/>
    </location>
</feature>
<dbReference type="OrthoDB" id="332349at2759"/>
<evidence type="ECO:0000313" key="4">
    <source>
        <dbReference type="Proteomes" id="UP000221165"/>
    </source>
</evidence>
<feature type="region of interest" description="Disordered" evidence="1">
    <location>
        <begin position="146"/>
        <end position="481"/>
    </location>
</feature>
<evidence type="ECO:0000313" key="3">
    <source>
        <dbReference type="EMBL" id="PHJ23097.1"/>
    </source>
</evidence>
<dbReference type="RefSeq" id="XP_067924774.1">
    <property type="nucleotide sequence ID" value="XM_068063249.1"/>
</dbReference>
<feature type="compositionally biased region" description="Acidic residues" evidence="1">
    <location>
        <begin position="84"/>
        <end position="98"/>
    </location>
</feature>
<dbReference type="InterPro" id="IPR009349">
    <property type="entry name" value="TRIP4/RQT4_C2HC5_Znf"/>
</dbReference>
<gene>
    <name evidence="3" type="ORF">CSUI_003051</name>
</gene>
<feature type="compositionally biased region" description="Basic and acidic residues" evidence="1">
    <location>
        <begin position="68"/>
        <end position="83"/>
    </location>
</feature>
<proteinExistence type="predicted"/>
<dbReference type="GO" id="GO:0180022">
    <property type="term" value="C:RQC-trigger complex"/>
    <property type="evidence" value="ECO:0007669"/>
    <property type="project" value="InterPro"/>
</dbReference>
<comment type="caution">
    <text evidence="3">The sequence shown here is derived from an EMBL/GenBank/DDBJ whole genome shotgun (WGS) entry which is preliminary data.</text>
</comment>
<protein>
    <submittedName>
        <fullName evidence="3">Zinc finger c2hc5-type protein</fullName>
    </submittedName>
</protein>
<evidence type="ECO:0000256" key="1">
    <source>
        <dbReference type="SAM" id="MobiDB-lite"/>
    </source>
</evidence>
<feature type="region of interest" description="Disordered" evidence="1">
    <location>
        <begin position="63"/>
        <end position="105"/>
    </location>
</feature>
<dbReference type="Pfam" id="PF06221">
    <property type="entry name" value="zf-C2HC5"/>
    <property type="match status" value="1"/>
</dbReference>
<dbReference type="AlphaFoldDB" id="A0A2C6L2C4"/>
<organism evidence="3 4">
    <name type="scientific">Cystoisospora suis</name>
    <dbReference type="NCBI Taxonomy" id="483139"/>
    <lineage>
        <taxon>Eukaryota</taxon>
        <taxon>Sar</taxon>
        <taxon>Alveolata</taxon>
        <taxon>Apicomplexa</taxon>
        <taxon>Conoidasida</taxon>
        <taxon>Coccidia</taxon>
        <taxon>Eucoccidiorida</taxon>
        <taxon>Eimeriorina</taxon>
        <taxon>Sarcocystidae</taxon>
        <taxon>Cystoisospora</taxon>
    </lineage>
</organism>
<dbReference type="GeneID" id="94426460"/>
<keyword evidence="4" id="KW-1185">Reference proteome</keyword>
<feature type="compositionally biased region" description="Basic and acidic residues" evidence="1">
    <location>
        <begin position="251"/>
        <end position="322"/>
    </location>
</feature>
<feature type="compositionally biased region" description="Low complexity" evidence="1">
    <location>
        <begin position="159"/>
        <end position="173"/>
    </location>
</feature>
<dbReference type="Proteomes" id="UP000221165">
    <property type="component" value="Unassembled WGS sequence"/>
</dbReference>
<feature type="domain" description="TRIP4/RQT4 C2HC5-type zinc finger" evidence="2">
    <location>
        <begin position="520"/>
        <end position="557"/>
    </location>
</feature>
<dbReference type="EMBL" id="MIGC01001315">
    <property type="protein sequence ID" value="PHJ23097.1"/>
    <property type="molecule type" value="Genomic_DNA"/>
</dbReference>
<dbReference type="GO" id="GO:0005634">
    <property type="term" value="C:nucleus"/>
    <property type="evidence" value="ECO:0007669"/>
    <property type="project" value="InterPro"/>
</dbReference>
<name>A0A2C6L2C4_9APIC</name>